<dbReference type="SMART" id="SM00490">
    <property type="entry name" value="HELICc"/>
    <property type="match status" value="1"/>
</dbReference>
<evidence type="ECO:0008006" key="12">
    <source>
        <dbReference type="Google" id="ProtNLM"/>
    </source>
</evidence>
<evidence type="ECO:0000259" key="8">
    <source>
        <dbReference type="PROSITE" id="PS51192"/>
    </source>
</evidence>
<dbReference type="Pfam" id="PF00176">
    <property type="entry name" value="SNF2-rel_dom"/>
    <property type="match status" value="1"/>
</dbReference>
<dbReference type="Gene3D" id="3.30.40.10">
    <property type="entry name" value="Zinc/RING finger domain, C3HC4 (zinc finger)"/>
    <property type="match status" value="1"/>
</dbReference>
<dbReference type="InterPro" id="IPR011011">
    <property type="entry name" value="Znf_FYVE_PHD"/>
</dbReference>
<dbReference type="InterPro" id="IPR049730">
    <property type="entry name" value="SNF2/RAD54-like_C"/>
</dbReference>
<accession>A0A4S8MJ21</accession>
<gene>
    <name evidence="10" type="ORF">K435DRAFT_716646</name>
</gene>
<feature type="region of interest" description="Disordered" evidence="7">
    <location>
        <begin position="41"/>
        <end position="75"/>
    </location>
</feature>
<evidence type="ECO:0000259" key="9">
    <source>
        <dbReference type="PROSITE" id="PS51194"/>
    </source>
</evidence>
<dbReference type="InterPro" id="IPR000330">
    <property type="entry name" value="SNF2_N"/>
</dbReference>
<dbReference type="SUPFAM" id="SSF52540">
    <property type="entry name" value="P-loop containing nucleoside triphosphate hydrolases"/>
    <property type="match status" value="2"/>
</dbReference>
<organism evidence="10 11">
    <name type="scientific">Dendrothele bispora (strain CBS 962.96)</name>
    <dbReference type="NCBI Taxonomy" id="1314807"/>
    <lineage>
        <taxon>Eukaryota</taxon>
        <taxon>Fungi</taxon>
        <taxon>Dikarya</taxon>
        <taxon>Basidiomycota</taxon>
        <taxon>Agaricomycotina</taxon>
        <taxon>Agaricomycetes</taxon>
        <taxon>Agaricomycetidae</taxon>
        <taxon>Agaricales</taxon>
        <taxon>Agaricales incertae sedis</taxon>
        <taxon>Dendrothele</taxon>
    </lineage>
</organism>
<dbReference type="InterPro" id="IPR013083">
    <property type="entry name" value="Znf_RING/FYVE/PHD"/>
</dbReference>
<keyword evidence="11" id="KW-1185">Reference proteome</keyword>
<feature type="domain" description="Helicase C-terminal" evidence="9">
    <location>
        <begin position="501"/>
        <end position="658"/>
    </location>
</feature>
<dbReference type="PROSITE" id="PS51192">
    <property type="entry name" value="HELICASE_ATP_BIND_1"/>
    <property type="match status" value="1"/>
</dbReference>
<dbReference type="InterPro" id="IPR001965">
    <property type="entry name" value="Znf_PHD"/>
</dbReference>
<feature type="domain" description="Helicase ATP-binding" evidence="8">
    <location>
        <begin position="173"/>
        <end position="338"/>
    </location>
</feature>
<dbReference type="Gene3D" id="3.40.50.10810">
    <property type="entry name" value="Tandem AAA-ATPase domain"/>
    <property type="match status" value="1"/>
</dbReference>
<dbReference type="GO" id="GO:0016787">
    <property type="term" value="F:hydrolase activity"/>
    <property type="evidence" value="ECO:0007669"/>
    <property type="project" value="UniProtKB-KW"/>
</dbReference>
<evidence type="ECO:0000256" key="1">
    <source>
        <dbReference type="ARBA" id="ARBA00022723"/>
    </source>
</evidence>
<dbReference type="Proteomes" id="UP000297245">
    <property type="component" value="Unassembled WGS sequence"/>
</dbReference>
<feature type="compositionally biased region" description="Basic and acidic residues" evidence="7">
    <location>
        <begin position="45"/>
        <end position="63"/>
    </location>
</feature>
<evidence type="ECO:0000256" key="5">
    <source>
        <dbReference type="ARBA" id="ARBA00022833"/>
    </source>
</evidence>
<dbReference type="InterPro" id="IPR027417">
    <property type="entry name" value="P-loop_NTPase"/>
</dbReference>
<evidence type="ECO:0000313" key="10">
    <source>
        <dbReference type="EMBL" id="THV02725.1"/>
    </source>
</evidence>
<evidence type="ECO:0000256" key="3">
    <source>
        <dbReference type="ARBA" id="ARBA00022771"/>
    </source>
</evidence>
<proteinExistence type="predicted"/>
<dbReference type="SUPFAM" id="SSF57903">
    <property type="entry name" value="FYVE/PHD zinc finger"/>
    <property type="match status" value="1"/>
</dbReference>
<keyword evidence="2" id="KW-0547">Nucleotide-binding</keyword>
<sequence>MAMMDTISVDMDHDELDIMAIPIQTAPILPSPSPITTSITVSTSHEVRRSSRDKSTRVLEHTQPKQRKRKLSTNAKGLETKKLKMDEKKANTQIAHGQKSERDLRRNLWLLRHRAIFQCLAPNSTRFFDNIQDNGQEALSYTPFHELEEQPKLINNSTGMMKDYQLYGLSYLVYMYKNGMNCILGDEMGLGKTLQTLSLFAYIAETQKGLVDPHLVICPLSVLSSWESEAARWLPSMKTVRFHGSESERKRLRTTLKNAKYDILVTTYEVYMREDSWFKSRRWTYVVLDEGHKIKNAGTQVSQSVQNLGAMYRLVLTGTPVQNNLVELWGLVHFLFPYIFTPETERRFLESFDMTRGTYASDFLNAAEQLLSVIMLRRTKANVDIDVPPRVEQTVFIPLTEMQRYWTYQILTGLDKVNLENIFNPAIEFQEAAANEGRQEAMKLLEIQMNNQKGNAQYNKLMSLLMKLRQICDHPYIVRGVEPDPYHIGEHVVAASSKLITIDKILADVLPKGEKVLIFSQWSKMLDMLEDMMHLRSIEYARLDGTTSRPRRTLDIKLFQHEKSTIQVYLISTRAGGLGINLTKASTVIMADSDWNPQNDLQAIARAHRIGQTKTVHVYRLICGGSVEDQMLDRIRRKLFLSVKLMGSDSAASSEDAGIKSSELLDILRKGSSVLVGSSDNLDLQTFIDAPISTILETSKSREQARDAKLKNDMNETNVDEDSERLLRDAQEEEKRLLSGVAQVKCRFFDGKYFERKREGDIPEEWKQLDKRVRHNNLRMIDGLNYIVDGPIEVIRRPEPTPKKPKKTKEWEDYCLHCRDGGELYLCNFCPRVFHHQCRDLSKAEASKSIGTCSQHACCVCSRGTGDAGGLLFRCRTCPNAFCEDCLPEPFEPIGDILPEFSILHHGQQDSAYYIYCSECMAERDGNSAWWRGWQKELAKAEKGLAKLKFTCKLDADLSCSC</sequence>
<dbReference type="CDD" id="cd17919">
    <property type="entry name" value="DEXHc_Snf"/>
    <property type="match status" value="1"/>
</dbReference>
<dbReference type="Pfam" id="PF00271">
    <property type="entry name" value="Helicase_C"/>
    <property type="match status" value="1"/>
</dbReference>
<dbReference type="PROSITE" id="PS51194">
    <property type="entry name" value="HELICASE_CTER"/>
    <property type="match status" value="1"/>
</dbReference>
<evidence type="ECO:0000256" key="2">
    <source>
        <dbReference type="ARBA" id="ARBA00022741"/>
    </source>
</evidence>
<dbReference type="PANTHER" id="PTHR10799">
    <property type="entry name" value="SNF2/RAD54 HELICASE FAMILY"/>
    <property type="match status" value="1"/>
</dbReference>
<dbReference type="OrthoDB" id="448448at2759"/>
<dbReference type="EMBL" id="ML179074">
    <property type="protein sequence ID" value="THV02725.1"/>
    <property type="molecule type" value="Genomic_DNA"/>
</dbReference>
<dbReference type="CDD" id="cd18793">
    <property type="entry name" value="SF2_C_SNF"/>
    <property type="match status" value="1"/>
</dbReference>
<name>A0A4S8MJ21_DENBC</name>
<keyword evidence="3" id="KW-0863">Zinc-finger</keyword>
<reference evidence="10 11" key="1">
    <citation type="journal article" date="2019" name="Nat. Ecol. Evol.">
        <title>Megaphylogeny resolves global patterns of mushroom evolution.</title>
        <authorList>
            <person name="Varga T."/>
            <person name="Krizsan K."/>
            <person name="Foldi C."/>
            <person name="Dima B."/>
            <person name="Sanchez-Garcia M."/>
            <person name="Sanchez-Ramirez S."/>
            <person name="Szollosi G.J."/>
            <person name="Szarkandi J.G."/>
            <person name="Papp V."/>
            <person name="Albert L."/>
            <person name="Andreopoulos W."/>
            <person name="Angelini C."/>
            <person name="Antonin V."/>
            <person name="Barry K.W."/>
            <person name="Bougher N.L."/>
            <person name="Buchanan P."/>
            <person name="Buyck B."/>
            <person name="Bense V."/>
            <person name="Catcheside P."/>
            <person name="Chovatia M."/>
            <person name="Cooper J."/>
            <person name="Damon W."/>
            <person name="Desjardin D."/>
            <person name="Finy P."/>
            <person name="Geml J."/>
            <person name="Haridas S."/>
            <person name="Hughes K."/>
            <person name="Justo A."/>
            <person name="Karasinski D."/>
            <person name="Kautmanova I."/>
            <person name="Kiss B."/>
            <person name="Kocsube S."/>
            <person name="Kotiranta H."/>
            <person name="LaButti K.M."/>
            <person name="Lechner B.E."/>
            <person name="Liimatainen K."/>
            <person name="Lipzen A."/>
            <person name="Lukacs Z."/>
            <person name="Mihaltcheva S."/>
            <person name="Morgado L.N."/>
            <person name="Niskanen T."/>
            <person name="Noordeloos M.E."/>
            <person name="Ohm R.A."/>
            <person name="Ortiz-Santana B."/>
            <person name="Ovrebo C."/>
            <person name="Racz N."/>
            <person name="Riley R."/>
            <person name="Savchenko A."/>
            <person name="Shiryaev A."/>
            <person name="Soop K."/>
            <person name="Spirin V."/>
            <person name="Szebenyi C."/>
            <person name="Tomsovsky M."/>
            <person name="Tulloss R.E."/>
            <person name="Uehling J."/>
            <person name="Grigoriev I.V."/>
            <person name="Vagvolgyi C."/>
            <person name="Papp T."/>
            <person name="Martin F.M."/>
            <person name="Miettinen O."/>
            <person name="Hibbett D.S."/>
            <person name="Nagy L.G."/>
        </authorList>
    </citation>
    <scope>NUCLEOTIDE SEQUENCE [LARGE SCALE GENOMIC DNA]</scope>
    <source>
        <strain evidence="10 11">CBS 962.96</strain>
    </source>
</reference>
<dbReference type="SMART" id="SM00249">
    <property type="entry name" value="PHD"/>
    <property type="match status" value="2"/>
</dbReference>
<evidence type="ECO:0000256" key="7">
    <source>
        <dbReference type="SAM" id="MobiDB-lite"/>
    </source>
</evidence>
<keyword evidence="4" id="KW-0378">Hydrolase</keyword>
<protein>
    <recommendedName>
        <fullName evidence="12">P-loop containing nucleoside triphosphate hydrolase protein</fullName>
    </recommendedName>
</protein>
<keyword evidence="1" id="KW-0479">Metal-binding</keyword>
<dbReference type="GO" id="GO:0005524">
    <property type="term" value="F:ATP binding"/>
    <property type="evidence" value="ECO:0007669"/>
    <property type="project" value="InterPro"/>
</dbReference>
<keyword evidence="5" id="KW-0862">Zinc</keyword>
<evidence type="ECO:0000313" key="11">
    <source>
        <dbReference type="Proteomes" id="UP000297245"/>
    </source>
</evidence>
<dbReference type="InterPro" id="IPR014001">
    <property type="entry name" value="Helicase_ATP-bd"/>
</dbReference>
<evidence type="ECO:0000256" key="4">
    <source>
        <dbReference type="ARBA" id="ARBA00022801"/>
    </source>
</evidence>
<dbReference type="Gene3D" id="3.40.50.300">
    <property type="entry name" value="P-loop containing nucleotide triphosphate hydrolases"/>
    <property type="match status" value="1"/>
</dbReference>
<evidence type="ECO:0000256" key="6">
    <source>
        <dbReference type="ARBA" id="ARBA00022840"/>
    </source>
</evidence>
<keyword evidence="6" id="KW-0067">ATP-binding</keyword>
<dbReference type="GO" id="GO:0008270">
    <property type="term" value="F:zinc ion binding"/>
    <property type="evidence" value="ECO:0007669"/>
    <property type="project" value="UniProtKB-KW"/>
</dbReference>
<dbReference type="SMART" id="SM00487">
    <property type="entry name" value="DEXDc"/>
    <property type="match status" value="1"/>
</dbReference>
<dbReference type="AlphaFoldDB" id="A0A4S8MJ21"/>
<dbReference type="InterPro" id="IPR001650">
    <property type="entry name" value="Helicase_C-like"/>
</dbReference>
<dbReference type="InterPro" id="IPR038718">
    <property type="entry name" value="SNF2-like_sf"/>
</dbReference>